<dbReference type="Proteomes" id="UP000009192">
    <property type="component" value="Unassembled WGS sequence"/>
</dbReference>
<dbReference type="OrthoDB" id="7861101at2759"/>
<sequence length="169" mass="19223">MSQPAKQIKEISLKDITDIALTTLAFLSFGMFILQVLMCITMNKEDTSNLMMLPMEATESVEPSDGTEEIRRRKRSAPESLSILVGANQLTQTLLTTIDHLYLSGNKNVDMKHYFQLLCRYGANNTKLRKIQKIWTILYSLGTSWLAARASDDYYSIIKRVSQVFEVCT</sequence>
<protein>
    <submittedName>
        <fullName evidence="2">Uncharacterized protein</fullName>
    </submittedName>
</protein>
<evidence type="ECO:0000313" key="2">
    <source>
        <dbReference type="EMBL" id="KRG00703.1"/>
    </source>
</evidence>
<dbReference type="EMBL" id="CH933806">
    <property type="protein sequence ID" value="KRG00703.1"/>
    <property type="molecule type" value="Genomic_DNA"/>
</dbReference>
<dbReference type="InParanoid" id="A0A0Q9WXC2"/>
<feature type="transmembrane region" description="Helical" evidence="1">
    <location>
        <begin position="20"/>
        <end position="42"/>
    </location>
</feature>
<keyword evidence="1" id="KW-1133">Transmembrane helix</keyword>
<organism evidence="2 3">
    <name type="scientific">Drosophila mojavensis</name>
    <name type="common">Fruit fly</name>
    <dbReference type="NCBI Taxonomy" id="7230"/>
    <lineage>
        <taxon>Eukaryota</taxon>
        <taxon>Metazoa</taxon>
        <taxon>Ecdysozoa</taxon>
        <taxon>Arthropoda</taxon>
        <taxon>Hexapoda</taxon>
        <taxon>Insecta</taxon>
        <taxon>Pterygota</taxon>
        <taxon>Neoptera</taxon>
        <taxon>Endopterygota</taxon>
        <taxon>Diptera</taxon>
        <taxon>Brachycera</taxon>
        <taxon>Muscomorpha</taxon>
        <taxon>Ephydroidea</taxon>
        <taxon>Drosophilidae</taxon>
        <taxon>Drosophila</taxon>
    </lineage>
</organism>
<keyword evidence="1" id="KW-0812">Transmembrane</keyword>
<keyword evidence="3" id="KW-1185">Reference proteome</keyword>
<evidence type="ECO:0000256" key="1">
    <source>
        <dbReference type="SAM" id="Phobius"/>
    </source>
</evidence>
<dbReference type="AlphaFoldDB" id="A0A0Q9WXC2"/>
<keyword evidence="1" id="KW-0472">Membrane</keyword>
<evidence type="ECO:0000313" key="3">
    <source>
        <dbReference type="Proteomes" id="UP000009192"/>
    </source>
</evidence>
<dbReference type="KEGG" id="dmo:Dmoj_GI26607"/>
<gene>
    <name evidence="2" type="primary">Dmoj\GI26607</name>
    <name evidence="2" type="ORF">Dmoj_GI26607</name>
</gene>
<proteinExistence type="predicted"/>
<accession>A0A0Q9WXC2</accession>
<reference evidence="2 3" key="1">
    <citation type="journal article" date="2007" name="Nature">
        <title>Evolution of genes and genomes on the Drosophila phylogeny.</title>
        <authorList>
            <consortium name="Drosophila 12 Genomes Consortium"/>
            <person name="Clark A.G."/>
            <person name="Eisen M.B."/>
            <person name="Smith D.R."/>
            <person name="Bergman C.M."/>
            <person name="Oliver B."/>
            <person name="Markow T.A."/>
            <person name="Kaufman T.C."/>
            <person name="Kellis M."/>
            <person name="Gelbart W."/>
            <person name="Iyer V.N."/>
            <person name="Pollard D.A."/>
            <person name="Sackton T.B."/>
            <person name="Larracuente A.M."/>
            <person name="Singh N.D."/>
            <person name="Abad J.P."/>
            <person name="Abt D.N."/>
            <person name="Adryan B."/>
            <person name="Aguade M."/>
            <person name="Akashi H."/>
            <person name="Anderson W.W."/>
            <person name="Aquadro C.F."/>
            <person name="Ardell D.H."/>
            <person name="Arguello R."/>
            <person name="Artieri C.G."/>
            <person name="Barbash D.A."/>
            <person name="Barker D."/>
            <person name="Barsanti P."/>
            <person name="Batterham P."/>
            <person name="Batzoglou S."/>
            <person name="Begun D."/>
            <person name="Bhutkar A."/>
            <person name="Blanco E."/>
            <person name="Bosak S.A."/>
            <person name="Bradley R.K."/>
            <person name="Brand A.D."/>
            <person name="Brent M.R."/>
            <person name="Brooks A.N."/>
            <person name="Brown R.H."/>
            <person name="Butlin R.K."/>
            <person name="Caggese C."/>
            <person name="Calvi B.R."/>
            <person name="Bernardo de Carvalho A."/>
            <person name="Caspi A."/>
            <person name="Castrezana S."/>
            <person name="Celniker S.E."/>
            <person name="Chang J.L."/>
            <person name="Chapple C."/>
            <person name="Chatterji S."/>
            <person name="Chinwalla A."/>
            <person name="Civetta A."/>
            <person name="Clifton S.W."/>
            <person name="Comeron J.M."/>
            <person name="Costello J.C."/>
            <person name="Coyne J.A."/>
            <person name="Daub J."/>
            <person name="David R.G."/>
            <person name="Delcher A.L."/>
            <person name="Delehaunty K."/>
            <person name="Do C.B."/>
            <person name="Ebling H."/>
            <person name="Edwards K."/>
            <person name="Eickbush T."/>
            <person name="Evans J.D."/>
            <person name="Filipski A."/>
            <person name="Findeiss S."/>
            <person name="Freyhult E."/>
            <person name="Fulton L."/>
            <person name="Fulton R."/>
            <person name="Garcia A.C."/>
            <person name="Gardiner A."/>
            <person name="Garfield D.A."/>
            <person name="Garvin B.E."/>
            <person name="Gibson G."/>
            <person name="Gilbert D."/>
            <person name="Gnerre S."/>
            <person name="Godfrey J."/>
            <person name="Good R."/>
            <person name="Gotea V."/>
            <person name="Gravely B."/>
            <person name="Greenberg A.J."/>
            <person name="Griffiths-Jones S."/>
            <person name="Gross S."/>
            <person name="Guigo R."/>
            <person name="Gustafson E.A."/>
            <person name="Haerty W."/>
            <person name="Hahn M.W."/>
            <person name="Halligan D.L."/>
            <person name="Halpern A.L."/>
            <person name="Halter G.M."/>
            <person name="Han M.V."/>
            <person name="Heger A."/>
            <person name="Hillier L."/>
            <person name="Hinrichs A.S."/>
            <person name="Holmes I."/>
            <person name="Hoskins R.A."/>
            <person name="Hubisz M.J."/>
            <person name="Hultmark D."/>
            <person name="Huntley M.A."/>
            <person name="Jaffe D.B."/>
            <person name="Jagadeeshan S."/>
            <person name="Jeck W.R."/>
            <person name="Johnson J."/>
            <person name="Jones C.D."/>
            <person name="Jordan W.C."/>
            <person name="Karpen G.H."/>
            <person name="Kataoka E."/>
            <person name="Keightley P.D."/>
            <person name="Kheradpour P."/>
            <person name="Kirkness E.F."/>
            <person name="Koerich L.B."/>
            <person name="Kristiansen K."/>
            <person name="Kudrna D."/>
            <person name="Kulathinal R.J."/>
            <person name="Kumar S."/>
            <person name="Kwok R."/>
            <person name="Lander E."/>
            <person name="Langley C.H."/>
            <person name="Lapoint R."/>
            <person name="Lazzaro B.P."/>
            <person name="Lee S.J."/>
            <person name="Levesque L."/>
            <person name="Li R."/>
            <person name="Lin C.F."/>
            <person name="Lin M.F."/>
            <person name="Lindblad-Toh K."/>
            <person name="Llopart A."/>
            <person name="Long M."/>
            <person name="Low L."/>
            <person name="Lozovsky E."/>
            <person name="Lu J."/>
            <person name="Luo M."/>
            <person name="Machado C.A."/>
            <person name="Makalowski W."/>
            <person name="Marzo M."/>
            <person name="Matsuda M."/>
            <person name="Matzkin L."/>
            <person name="McAllister B."/>
            <person name="McBride C.S."/>
            <person name="McKernan B."/>
            <person name="McKernan K."/>
            <person name="Mendez-Lago M."/>
            <person name="Minx P."/>
            <person name="Mollenhauer M.U."/>
            <person name="Montooth K."/>
            <person name="Mount S.M."/>
            <person name="Mu X."/>
            <person name="Myers E."/>
            <person name="Negre B."/>
            <person name="Newfeld S."/>
            <person name="Nielsen R."/>
            <person name="Noor M.A."/>
            <person name="O'Grady P."/>
            <person name="Pachter L."/>
            <person name="Papaceit M."/>
            <person name="Parisi M.J."/>
            <person name="Parisi M."/>
            <person name="Parts L."/>
            <person name="Pedersen J.S."/>
            <person name="Pesole G."/>
            <person name="Phillippy A.M."/>
            <person name="Ponting C.P."/>
            <person name="Pop M."/>
            <person name="Porcelli D."/>
            <person name="Powell J.R."/>
            <person name="Prohaska S."/>
            <person name="Pruitt K."/>
            <person name="Puig M."/>
            <person name="Quesneville H."/>
            <person name="Ram K.R."/>
            <person name="Rand D."/>
            <person name="Rasmussen M.D."/>
            <person name="Reed L.K."/>
            <person name="Reenan R."/>
            <person name="Reily A."/>
            <person name="Remington K.A."/>
            <person name="Rieger T.T."/>
            <person name="Ritchie M.G."/>
            <person name="Robin C."/>
            <person name="Rogers Y.H."/>
            <person name="Rohde C."/>
            <person name="Rozas J."/>
            <person name="Rubenfield M.J."/>
            <person name="Ruiz A."/>
            <person name="Russo S."/>
            <person name="Salzberg S.L."/>
            <person name="Sanchez-Gracia A."/>
            <person name="Saranga D.J."/>
            <person name="Sato H."/>
            <person name="Schaeffer S.W."/>
            <person name="Schatz M.C."/>
            <person name="Schlenke T."/>
            <person name="Schwartz R."/>
            <person name="Segarra C."/>
            <person name="Singh R.S."/>
            <person name="Sirot L."/>
            <person name="Sirota M."/>
            <person name="Sisneros N.B."/>
            <person name="Smith C.D."/>
            <person name="Smith T.F."/>
            <person name="Spieth J."/>
            <person name="Stage D.E."/>
            <person name="Stark A."/>
            <person name="Stephan W."/>
            <person name="Strausberg R.L."/>
            <person name="Strempel S."/>
            <person name="Sturgill D."/>
            <person name="Sutton G."/>
            <person name="Sutton G.G."/>
            <person name="Tao W."/>
            <person name="Teichmann S."/>
            <person name="Tobari Y.N."/>
            <person name="Tomimura Y."/>
            <person name="Tsolas J.M."/>
            <person name="Valente V.L."/>
            <person name="Venter E."/>
            <person name="Venter J.C."/>
            <person name="Vicario S."/>
            <person name="Vieira F.G."/>
            <person name="Vilella A.J."/>
            <person name="Villasante A."/>
            <person name="Walenz B."/>
            <person name="Wang J."/>
            <person name="Wasserman M."/>
            <person name="Watts T."/>
            <person name="Wilson D."/>
            <person name="Wilson R.K."/>
            <person name="Wing R.A."/>
            <person name="Wolfner M.F."/>
            <person name="Wong A."/>
            <person name="Wong G.K."/>
            <person name="Wu C.I."/>
            <person name="Wu G."/>
            <person name="Yamamoto D."/>
            <person name="Yang H.P."/>
            <person name="Yang S.P."/>
            <person name="Yorke J.A."/>
            <person name="Yoshida K."/>
            <person name="Zdobnov E."/>
            <person name="Zhang P."/>
            <person name="Zhang Y."/>
            <person name="Zimin A.V."/>
            <person name="Baldwin J."/>
            <person name="Abdouelleil A."/>
            <person name="Abdulkadir J."/>
            <person name="Abebe A."/>
            <person name="Abera B."/>
            <person name="Abreu J."/>
            <person name="Acer S.C."/>
            <person name="Aftuck L."/>
            <person name="Alexander A."/>
            <person name="An P."/>
            <person name="Anderson E."/>
            <person name="Anderson S."/>
            <person name="Arachi H."/>
            <person name="Azer M."/>
            <person name="Bachantsang P."/>
            <person name="Barry A."/>
            <person name="Bayul T."/>
            <person name="Berlin A."/>
            <person name="Bessette D."/>
            <person name="Bloom T."/>
            <person name="Blye J."/>
            <person name="Boguslavskiy L."/>
            <person name="Bonnet C."/>
            <person name="Boukhgalter B."/>
            <person name="Bourzgui I."/>
            <person name="Brown A."/>
            <person name="Cahill P."/>
            <person name="Channer S."/>
            <person name="Cheshatsang Y."/>
            <person name="Chuda L."/>
            <person name="Citroen M."/>
            <person name="Collymore A."/>
            <person name="Cooke P."/>
            <person name="Costello M."/>
            <person name="D'Aco K."/>
            <person name="Daza R."/>
            <person name="De Haan G."/>
            <person name="DeGray S."/>
            <person name="DeMaso C."/>
            <person name="Dhargay N."/>
            <person name="Dooley K."/>
            <person name="Dooley E."/>
            <person name="Doricent M."/>
            <person name="Dorje P."/>
            <person name="Dorjee K."/>
            <person name="Dupes A."/>
            <person name="Elong R."/>
            <person name="Falk J."/>
            <person name="Farina A."/>
            <person name="Faro S."/>
            <person name="Ferguson D."/>
            <person name="Fisher S."/>
            <person name="Foley C.D."/>
            <person name="Franke A."/>
            <person name="Friedrich D."/>
            <person name="Gadbois L."/>
            <person name="Gearin G."/>
            <person name="Gearin C.R."/>
            <person name="Giannoukos G."/>
            <person name="Goode T."/>
            <person name="Graham J."/>
            <person name="Grandbois E."/>
            <person name="Grewal S."/>
            <person name="Gyaltsen K."/>
            <person name="Hafez N."/>
            <person name="Hagos B."/>
            <person name="Hall J."/>
            <person name="Henson C."/>
            <person name="Hollinger A."/>
            <person name="Honan T."/>
            <person name="Huard M.D."/>
            <person name="Hughes L."/>
            <person name="Hurhula B."/>
            <person name="Husby M.E."/>
            <person name="Kamat A."/>
            <person name="Kanga B."/>
            <person name="Kashin S."/>
            <person name="Khazanovich D."/>
            <person name="Kisner P."/>
            <person name="Lance K."/>
            <person name="Lara M."/>
            <person name="Lee W."/>
            <person name="Lennon N."/>
            <person name="Letendre F."/>
            <person name="LeVine R."/>
            <person name="Lipovsky A."/>
            <person name="Liu X."/>
            <person name="Liu J."/>
            <person name="Liu S."/>
            <person name="Lokyitsang T."/>
            <person name="Lokyitsang Y."/>
            <person name="Lubonja R."/>
            <person name="Lui A."/>
            <person name="MacDonald P."/>
            <person name="Magnisalis V."/>
            <person name="Maru K."/>
            <person name="Matthews C."/>
            <person name="McCusker W."/>
            <person name="McDonough S."/>
            <person name="Mehta T."/>
            <person name="Meldrim J."/>
            <person name="Meneus L."/>
            <person name="Mihai O."/>
            <person name="Mihalev A."/>
            <person name="Mihova T."/>
            <person name="Mittelman R."/>
            <person name="Mlenga V."/>
            <person name="Montmayeur A."/>
            <person name="Mulrain L."/>
            <person name="Navidi A."/>
            <person name="Naylor J."/>
            <person name="Negash T."/>
            <person name="Nguyen T."/>
            <person name="Nguyen N."/>
            <person name="Nicol R."/>
            <person name="Norbu C."/>
            <person name="Norbu N."/>
            <person name="Novod N."/>
            <person name="O'Neill B."/>
            <person name="Osman S."/>
            <person name="Markiewicz E."/>
            <person name="Oyono O.L."/>
            <person name="Patti C."/>
            <person name="Phunkhang P."/>
            <person name="Pierre F."/>
            <person name="Priest M."/>
            <person name="Raghuraman S."/>
            <person name="Rege F."/>
            <person name="Reyes R."/>
            <person name="Rise C."/>
            <person name="Rogov P."/>
            <person name="Ross K."/>
            <person name="Ryan E."/>
            <person name="Settipalli S."/>
            <person name="Shea T."/>
            <person name="Sherpa N."/>
            <person name="Shi L."/>
            <person name="Shih D."/>
            <person name="Sparrow T."/>
            <person name="Spaulding J."/>
            <person name="Stalker J."/>
            <person name="Stange-Thomann N."/>
            <person name="Stavropoulos S."/>
            <person name="Stone C."/>
            <person name="Strader C."/>
            <person name="Tesfaye S."/>
            <person name="Thomson T."/>
            <person name="Thoulutsang Y."/>
            <person name="Thoulutsang D."/>
            <person name="Topham K."/>
            <person name="Topping I."/>
            <person name="Tsamla T."/>
            <person name="Vassiliev H."/>
            <person name="Vo A."/>
            <person name="Wangchuk T."/>
            <person name="Wangdi T."/>
            <person name="Weiand M."/>
            <person name="Wilkinson J."/>
            <person name="Wilson A."/>
            <person name="Yadav S."/>
            <person name="Young G."/>
            <person name="Yu Q."/>
            <person name="Zembek L."/>
            <person name="Zhong D."/>
            <person name="Zimmer A."/>
            <person name="Zwirko Z."/>
            <person name="Jaffe D.B."/>
            <person name="Alvarez P."/>
            <person name="Brockman W."/>
            <person name="Butler J."/>
            <person name="Chin C."/>
            <person name="Gnerre S."/>
            <person name="Grabherr M."/>
            <person name="Kleber M."/>
            <person name="Mauceli E."/>
            <person name="MacCallum I."/>
        </authorList>
    </citation>
    <scope>NUCLEOTIDE SEQUENCE [LARGE SCALE GENOMIC DNA]</scope>
    <source>
        <strain evidence="3">Tucson 15081-1352.22</strain>
    </source>
</reference>
<name>A0A0Q9WXC2_DROMO</name>